<dbReference type="EMBL" id="JACMRX010000005">
    <property type="protein sequence ID" value="KAF7988797.1"/>
    <property type="molecule type" value="Genomic_DNA"/>
</dbReference>
<feature type="compositionally biased region" description="Polar residues" evidence="1">
    <location>
        <begin position="1245"/>
        <end position="1266"/>
    </location>
</feature>
<gene>
    <name evidence="2" type="ORF">HCN44_007107</name>
</gene>
<proteinExistence type="predicted"/>
<dbReference type="Proteomes" id="UP000639338">
    <property type="component" value="Unassembled WGS sequence"/>
</dbReference>
<feature type="region of interest" description="Disordered" evidence="1">
    <location>
        <begin position="567"/>
        <end position="586"/>
    </location>
</feature>
<feature type="compositionally biased region" description="Acidic residues" evidence="1">
    <location>
        <begin position="910"/>
        <end position="933"/>
    </location>
</feature>
<evidence type="ECO:0000313" key="2">
    <source>
        <dbReference type="EMBL" id="KAF7988797.1"/>
    </source>
</evidence>
<name>A0A834XKZ2_APHGI</name>
<protein>
    <submittedName>
        <fullName evidence="2">Uncharacterized protein</fullName>
    </submittedName>
</protein>
<dbReference type="OrthoDB" id="442460at2759"/>
<feature type="region of interest" description="Disordered" evidence="1">
    <location>
        <begin position="340"/>
        <end position="362"/>
    </location>
</feature>
<accession>A0A834XKZ2</accession>
<comment type="caution">
    <text evidence="2">The sequence shown here is derived from an EMBL/GenBank/DDBJ whole genome shotgun (WGS) entry which is preliminary data.</text>
</comment>
<evidence type="ECO:0000313" key="3">
    <source>
        <dbReference type="Proteomes" id="UP000639338"/>
    </source>
</evidence>
<sequence length="1307" mass="147404">MEKPNRNETIVIEIKEEFNEDMTMQLESIKEEVLDKVENNCEISRDTQSTIVEHQQQQDHQQQPETIEIKRELIIDYEISNNNIEKVAEQIPSCSTNFDYPGYPGFIEAVRQAKGKKKSYDVSFQMLFSCFPESVITQHDIHLNEWWNYCVIRKKDPLETGLSVFIGYLEKKLDAGVSCDDLKSIASSVCLIASDKMASQIHSLSFLFLEYAKYSPTNNTNGYKTPKLSCQNNSNKLSLHSKTKKQDGSKISSVQIENVQKAKLSEVIDISDDHSNSQSPSTLMKKQTDVLNNNVPTTSKNKSVLLQKAMDNSQVTTPLMESSSTKPPGVKKSILPEIIDLSDNDSDTESPSTSLQKDVLNNNDQSNYKKHCVFLEKGIDKSQLTTPLMGSSKPTTKPPAIRLHSQKKGWENNVNEKPITGTINGPELLMQQAQLIIKPENDKINQQITIETTNPQAPSIMRINNVVVDESDLINQKHQTMPKLSIKQEPDEYIQHQESTLPLANNNQAIDRLTRTITPAIKLSTPAKLPVHLLTRRKINARVELEPFRKGIKRKRIKKTANLQTELGNAAPKNQQQQQQSEIKPATPATSLVLSQCQINKGALECLSQELQEIKIETTENLQSKLLLGDTVEKQQEQHQLPSATNNQEIDLDLLNDVAPSITSSASASLPLKLQISSRKMVTPAIQSPVHYNTSLLANTSTLECSSQEVKQNNVETTDNTVKKRQQEQLQKAQSYLKRKSSVQSVYINQSPKKLKQLMNLDEIDSKSIPDLSDRLIHSNNSSNEIELRTNTEGSLQLKDIDPQTTIVQDQIEGDVVRFLLVMSDGKQTVIPFNIPGEECTVNDLLEQAGILFNSTTKVSVIKDPILKVDHTVKSKIGTVADSTETSEVNNELSNDDNVLSDKKFLQDDNDHDENDDEDDDDDDDDSDDGSDDDWVENLNLRSKLMCHLVKIGSYKYTPNTNNCVEIKKSGLELSVPLDVNEIHILKINVEYRDIVKVLIHTGKPAPILFFYTNTKSASKIRKLLGMNNLKRPYYDPASKDQTYQRIIIFPKLLKKKSINTLKKVFPSKVFMHKKLTEEEVNDIIYSKDASPEDLNNSLLNIDNRQTTINDTNNIVENPTIYSALLSKDEVTNANDENNEESNSVDDGLTNNNSKRVTSTDTIEKPKYVKGKFAVCHSCGSTSMDFNRCYRCKKKLPNNPKTKLDIRNLQQKICMIPSIDKFYRSLANNNININEFDNDIPPHTICSTSKNENSLSPGKNNTTDSDYNSEDTNENEIDNNKRKRLQLEVTAEEENPNKVLPSMPLID</sequence>
<feature type="compositionally biased region" description="Polar residues" evidence="1">
    <location>
        <begin position="1149"/>
        <end position="1161"/>
    </location>
</feature>
<feature type="compositionally biased region" description="Polar residues" evidence="1">
    <location>
        <begin position="349"/>
        <end position="362"/>
    </location>
</feature>
<keyword evidence="3" id="KW-1185">Reference proteome</keyword>
<feature type="region of interest" description="Disordered" evidence="1">
    <location>
        <begin position="1134"/>
        <end position="1161"/>
    </location>
</feature>
<feature type="region of interest" description="Disordered" evidence="1">
    <location>
        <begin position="906"/>
        <end position="933"/>
    </location>
</feature>
<evidence type="ECO:0000256" key="1">
    <source>
        <dbReference type="SAM" id="MobiDB-lite"/>
    </source>
</evidence>
<reference evidence="2 3" key="1">
    <citation type="submission" date="2020-08" db="EMBL/GenBank/DDBJ databases">
        <title>Aphidius gifuensis genome sequencing and assembly.</title>
        <authorList>
            <person name="Du Z."/>
        </authorList>
    </citation>
    <scope>NUCLEOTIDE SEQUENCE [LARGE SCALE GENOMIC DNA]</scope>
    <source>
        <strain evidence="2">YNYX2018</strain>
        <tissue evidence="2">Adults</tissue>
    </source>
</reference>
<organism evidence="2 3">
    <name type="scientific">Aphidius gifuensis</name>
    <name type="common">Parasitoid wasp</name>
    <dbReference type="NCBI Taxonomy" id="684658"/>
    <lineage>
        <taxon>Eukaryota</taxon>
        <taxon>Metazoa</taxon>
        <taxon>Ecdysozoa</taxon>
        <taxon>Arthropoda</taxon>
        <taxon>Hexapoda</taxon>
        <taxon>Insecta</taxon>
        <taxon>Pterygota</taxon>
        <taxon>Neoptera</taxon>
        <taxon>Endopterygota</taxon>
        <taxon>Hymenoptera</taxon>
        <taxon>Apocrita</taxon>
        <taxon>Ichneumonoidea</taxon>
        <taxon>Braconidae</taxon>
        <taxon>Aphidiinae</taxon>
        <taxon>Aphidius</taxon>
    </lineage>
</organism>
<feature type="region of interest" description="Disordered" evidence="1">
    <location>
        <begin position="1244"/>
        <end position="1282"/>
    </location>
</feature>
<feature type="compositionally biased region" description="Acidic residues" evidence="1">
    <location>
        <begin position="1267"/>
        <end position="1277"/>
    </location>
</feature>
<feature type="compositionally biased region" description="Polar residues" evidence="1">
    <location>
        <begin position="225"/>
        <end position="240"/>
    </location>
</feature>
<feature type="region of interest" description="Disordered" evidence="1">
    <location>
        <begin position="225"/>
        <end position="252"/>
    </location>
</feature>